<sequence length="540" mass="58993">MSGTFRRPNDDLPGEPTSPWLASTLEGEYAPLESNRSVDVAVVGAGIAGLSTAMELRERGKSVVVLERDRVGAGVTGKSTAKLTSQHGLIYDHLRREFGRGAARQYATVNERAIDIVEDRIDGLEIDCGFERRPSYLYGDEPDAIEREADAAAMAGLEATEVRSVPPFERASAALRFDDQAWFHPRRYLLALAEEIHESDVESTHDDGDDADESAGSNGETGVYERTRVTGVEPGSPCRLRTERGATVTAGRVVLATGYPILDRAGYFTRMHPKRSYVLGLRIRGEPPAAMYYRPGEPYRSVRTHHDREGDGPLVLVGGENHKTGQGGSTADRYRRLERWARERFAVESIDYRWSTQDYVTADRVPFVGRAGVAAENVFVATGFRGWGMTNGVAAGRLLAKLVDSERPPEADLFDPLRFTPKPSAADAITENADAASQFATDWLRTLFGPSLESIARGEGRVVRDGPKPTAIARDADGDLHAVSAVCPHTYCVVDWNDAECSWDCPCHGSRFDPDGTLLEGPATDDLPTRDSGPPSDPDR</sequence>
<evidence type="ECO:0000256" key="4">
    <source>
        <dbReference type="ARBA" id="ARBA00023014"/>
    </source>
</evidence>
<dbReference type="PANTHER" id="PTHR13847">
    <property type="entry name" value="SARCOSINE DEHYDROGENASE-RELATED"/>
    <property type="match status" value="1"/>
</dbReference>
<dbReference type="EMBL" id="CP007055">
    <property type="protein sequence ID" value="AHG00460.1"/>
    <property type="molecule type" value="Genomic_DNA"/>
</dbReference>
<dbReference type="PROSITE" id="PS51296">
    <property type="entry name" value="RIESKE"/>
    <property type="match status" value="1"/>
</dbReference>
<name>W0JT95_9EURY</name>
<dbReference type="KEGG" id="hlr:HALLA_18320"/>
<evidence type="ECO:0000256" key="6">
    <source>
        <dbReference type="SAM" id="MobiDB-lite"/>
    </source>
</evidence>
<dbReference type="Proteomes" id="UP000019024">
    <property type="component" value="Chromosome"/>
</dbReference>
<feature type="region of interest" description="Disordered" evidence="6">
    <location>
        <begin position="199"/>
        <end position="240"/>
    </location>
</feature>
<dbReference type="RefSeq" id="WP_049953709.1">
    <property type="nucleotide sequence ID" value="NZ_CP007055.1"/>
</dbReference>
<feature type="region of interest" description="Disordered" evidence="6">
    <location>
        <begin position="511"/>
        <end position="540"/>
    </location>
</feature>
<keyword evidence="2" id="KW-0479">Metal-binding</keyword>
<feature type="domain" description="Rieske" evidence="7">
    <location>
        <begin position="447"/>
        <end position="529"/>
    </location>
</feature>
<evidence type="ECO:0000256" key="1">
    <source>
        <dbReference type="ARBA" id="ARBA00022714"/>
    </source>
</evidence>
<dbReference type="PATRIC" id="fig|797299.3.peg.2669"/>
<keyword evidence="1" id="KW-0001">2Fe-2S</keyword>
<dbReference type="GeneID" id="25146354"/>
<dbReference type="eggNOG" id="arCOG02854">
    <property type="taxonomic scope" value="Archaea"/>
</dbReference>
<organism evidence="8 9">
    <name type="scientific">Halostagnicola larsenii XH-48</name>
    <dbReference type="NCBI Taxonomy" id="797299"/>
    <lineage>
        <taxon>Archaea</taxon>
        <taxon>Methanobacteriati</taxon>
        <taxon>Methanobacteriota</taxon>
        <taxon>Stenosarchaea group</taxon>
        <taxon>Halobacteria</taxon>
        <taxon>Halobacteriales</taxon>
        <taxon>Natrialbaceae</taxon>
        <taxon>Halostagnicola</taxon>
    </lineage>
</organism>
<dbReference type="Gene3D" id="2.102.10.10">
    <property type="entry name" value="Rieske [2Fe-2S] iron-sulphur domain"/>
    <property type="match status" value="1"/>
</dbReference>
<dbReference type="InterPro" id="IPR036922">
    <property type="entry name" value="Rieske_2Fe-2S_sf"/>
</dbReference>
<dbReference type="HOGENOM" id="CLU_007884_15_1_2"/>
<dbReference type="Pfam" id="PF01266">
    <property type="entry name" value="DAO"/>
    <property type="match status" value="1"/>
</dbReference>
<reference evidence="8 9" key="1">
    <citation type="submission" date="2014-01" db="EMBL/GenBank/DDBJ databases">
        <authorList>
            <consortium name="DOE Joint Genome Institute"/>
            <person name="Anderson I."/>
            <person name="Huntemann M."/>
            <person name="Han J."/>
            <person name="Chen A."/>
            <person name="Kyrpides N."/>
            <person name="Mavromatis K."/>
            <person name="Markowitz V."/>
            <person name="Palaniappan K."/>
            <person name="Ivanova N."/>
            <person name="Schaumberg A."/>
            <person name="Pati A."/>
            <person name="Liolios K."/>
            <person name="Nordberg H.P."/>
            <person name="Cantor M.N."/>
            <person name="Hua S.X."/>
            <person name="Woyke T."/>
        </authorList>
    </citation>
    <scope>NUCLEOTIDE SEQUENCE [LARGE SCALE GENOMIC DNA]</scope>
    <source>
        <strain evidence="8 9">XH-48</strain>
    </source>
</reference>
<dbReference type="CDD" id="cd03477">
    <property type="entry name" value="Rieske_YhfW_C"/>
    <property type="match status" value="1"/>
</dbReference>
<dbReference type="eggNOG" id="arCOG00755">
    <property type="taxonomic scope" value="Archaea"/>
</dbReference>
<dbReference type="PRINTS" id="PR00162">
    <property type="entry name" value="RIESKE"/>
</dbReference>
<accession>W0JT95</accession>
<dbReference type="GO" id="GO:0046872">
    <property type="term" value="F:metal ion binding"/>
    <property type="evidence" value="ECO:0007669"/>
    <property type="project" value="UniProtKB-KW"/>
</dbReference>
<dbReference type="GO" id="GO:0051537">
    <property type="term" value="F:2 iron, 2 sulfur cluster binding"/>
    <property type="evidence" value="ECO:0007669"/>
    <property type="project" value="UniProtKB-KW"/>
</dbReference>
<evidence type="ECO:0000259" key="7">
    <source>
        <dbReference type="PROSITE" id="PS51296"/>
    </source>
</evidence>
<protein>
    <submittedName>
        <fullName evidence="8">FAD-dependent oxidoreductase</fullName>
    </submittedName>
</protein>
<evidence type="ECO:0000256" key="3">
    <source>
        <dbReference type="ARBA" id="ARBA00023004"/>
    </source>
</evidence>
<dbReference type="SUPFAM" id="SSF51905">
    <property type="entry name" value="FAD/NAD(P)-binding domain"/>
    <property type="match status" value="1"/>
</dbReference>
<dbReference type="OrthoDB" id="5623at2157"/>
<keyword evidence="9" id="KW-1185">Reference proteome</keyword>
<dbReference type="InterPro" id="IPR017941">
    <property type="entry name" value="Rieske_2Fe-2S"/>
</dbReference>
<evidence type="ECO:0000256" key="2">
    <source>
        <dbReference type="ARBA" id="ARBA00022723"/>
    </source>
</evidence>
<dbReference type="Gene3D" id="3.50.50.60">
    <property type="entry name" value="FAD/NAD(P)-binding domain"/>
    <property type="match status" value="1"/>
</dbReference>
<evidence type="ECO:0000256" key="5">
    <source>
        <dbReference type="ARBA" id="ARBA00023157"/>
    </source>
</evidence>
<proteinExistence type="predicted"/>
<dbReference type="InterPro" id="IPR005805">
    <property type="entry name" value="Rieske_Fe-S_prot_C"/>
</dbReference>
<dbReference type="Gene3D" id="3.30.9.10">
    <property type="entry name" value="D-Amino Acid Oxidase, subunit A, domain 2"/>
    <property type="match status" value="1"/>
</dbReference>
<dbReference type="Pfam" id="PF00355">
    <property type="entry name" value="Rieske"/>
    <property type="match status" value="1"/>
</dbReference>
<dbReference type="InterPro" id="IPR038010">
    <property type="entry name" value="YhfW_C"/>
</dbReference>
<evidence type="ECO:0000313" key="9">
    <source>
        <dbReference type="Proteomes" id="UP000019024"/>
    </source>
</evidence>
<gene>
    <name evidence="8" type="ORF">HALLA_18320</name>
</gene>
<dbReference type="InterPro" id="IPR006076">
    <property type="entry name" value="FAD-dep_OxRdtase"/>
</dbReference>
<dbReference type="SUPFAM" id="SSF50022">
    <property type="entry name" value="ISP domain"/>
    <property type="match status" value="1"/>
</dbReference>
<dbReference type="STRING" id="797299.HALLA_18320"/>
<keyword evidence="4" id="KW-0411">Iron-sulfur</keyword>
<dbReference type="GO" id="GO:0005737">
    <property type="term" value="C:cytoplasm"/>
    <property type="evidence" value="ECO:0007669"/>
    <property type="project" value="TreeGrafter"/>
</dbReference>
<feature type="region of interest" description="Disordered" evidence="6">
    <location>
        <begin position="311"/>
        <end position="330"/>
    </location>
</feature>
<dbReference type="PANTHER" id="PTHR13847:SF274">
    <property type="entry name" value="RIESKE 2FE-2S IRON-SULFUR PROTEIN YHFW-RELATED"/>
    <property type="match status" value="1"/>
</dbReference>
<dbReference type="InterPro" id="IPR036188">
    <property type="entry name" value="FAD/NAD-bd_sf"/>
</dbReference>
<evidence type="ECO:0000313" key="8">
    <source>
        <dbReference type="EMBL" id="AHG00460.1"/>
    </source>
</evidence>
<keyword evidence="3" id="KW-0408">Iron</keyword>
<dbReference type="GO" id="GO:0016020">
    <property type="term" value="C:membrane"/>
    <property type="evidence" value="ECO:0007669"/>
    <property type="project" value="InterPro"/>
</dbReference>
<dbReference type="AlphaFoldDB" id="W0JT95"/>
<keyword evidence="5" id="KW-1015">Disulfide bond</keyword>